<dbReference type="GO" id="GO:0000981">
    <property type="term" value="F:DNA-binding transcription factor activity, RNA polymerase II-specific"/>
    <property type="evidence" value="ECO:0007669"/>
    <property type="project" value="InterPro"/>
</dbReference>
<evidence type="ECO:0000256" key="5">
    <source>
        <dbReference type="ARBA" id="ARBA00023242"/>
    </source>
</evidence>
<sequence>MTAFTLFHQPTIRQKIYNIKNQLHSKALIAAICSFAARFVAGYPDAPRTPETTPKEIPPIQDHERMHKLAMKWVLEALNECEDETPPLCVLQALVLTTFYKLTEGVRGRAWRLLGTCVRIAYELRLNFIDIDRPDYSSDVDKWCVDEERRRCWWAIWEMDVFASSIRRCPTAIDWTTNETYLPAKDSCWFNGRYQKSCFLELNATDRVNSLRDSGNRGADAWFIVLNSMMHDAQLLSNMSTVLPDIDPDNNVAQMIQYFQNQFKGKKLEDAERKLPGLENALRSFNATLPTELSYTGEYLSFMKGETLSSATILARRQDVAKYSIQITFQLTKIMINHHYAFREVAAGKRTTENSRYTGLNWNTVEPEVPTNAQGLQNCMDSADDILAILTRCSEQYVQYVNPFLASTIWLATALQVLRKVFSGNSNSDLIVSKCEVLRSHCEQYSQVWGTPLALMENLDTLEERLREKQRQRYDIGTTSAQFVPRGSSEEKTQTSSSNEQNQGPVPEMDWMTWQQRHYVFNPDAGFNTVQGIPPQQYYVPNIPLDYTQVPYTGLEGEPYSVPPSMPAATSVPARTIENVNPSTEFDSGFSKYLQTLMSDSYTK</sequence>
<dbReference type="AlphaFoldDB" id="A0A6A6YHU4"/>
<organism evidence="8">
    <name type="scientific">Mytilinidion resinicola</name>
    <dbReference type="NCBI Taxonomy" id="574789"/>
    <lineage>
        <taxon>Eukaryota</taxon>
        <taxon>Fungi</taxon>
        <taxon>Dikarya</taxon>
        <taxon>Ascomycota</taxon>
        <taxon>Pezizomycotina</taxon>
        <taxon>Dothideomycetes</taxon>
        <taxon>Pleosporomycetidae</taxon>
        <taxon>Mytilinidiales</taxon>
        <taxon>Mytilinidiaceae</taxon>
        <taxon>Mytilinidion</taxon>
    </lineage>
</organism>
<keyword evidence="9" id="KW-1185">Reference proteome</keyword>
<dbReference type="GO" id="GO:0006351">
    <property type="term" value="P:DNA-templated transcription"/>
    <property type="evidence" value="ECO:0007669"/>
    <property type="project" value="InterPro"/>
</dbReference>
<feature type="region of interest" description="Disordered" evidence="6">
    <location>
        <begin position="477"/>
        <end position="506"/>
    </location>
</feature>
<keyword evidence="2" id="KW-0479">Metal-binding</keyword>
<name>A0A6A6YHU4_9PEZI</name>
<keyword evidence="4" id="KW-0804">Transcription</keyword>
<gene>
    <name evidence="8 10" type="ORF">BDZ99DRAFT_420913</name>
</gene>
<accession>A0A6A6YHU4</accession>
<evidence type="ECO:0000256" key="3">
    <source>
        <dbReference type="ARBA" id="ARBA00023015"/>
    </source>
</evidence>
<feature type="domain" description="Xylanolytic transcriptional activator regulatory" evidence="7">
    <location>
        <begin position="110"/>
        <end position="187"/>
    </location>
</feature>
<dbReference type="InterPro" id="IPR007219">
    <property type="entry name" value="XnlR_reg_dom"/>
</dbReference>
<comment type="subcellular location">
    <subcellularLocation>
        <location evidence="1">Nucleus</location>
    </subcellularLocation>
</comment>
<evidence type="ECO:0000259" key="7">
    <source>
        <dbReference type="SMART" id="SM00906"/>
    </source>
</evidence>
<dbReference type="RefSeq" id="XP_033575057.1">
    <property type="nucleotide sequence ID" value="XM_033716938.1"/>
</dbReference>
<evidence type="ECO:0000256" key="6">
    <source>
        <dbReference type="SAM" id="MobiDB-lite"/>
    </source>
</evidence>
<dbReference type="GO" id="GO:0003677">
    <property type="term" value="F:DNA binding"/>
    <property type="evidence" value="ECO:0007669"/>
    <property type="project" value="InterPro"/>
</dbReference>
<reference evidence="8 10" key="1">
    <citation type="journal article" date="2020" name="Stud. Mycol.">
        <title>101 Dothideomycetes genomes: a test case for predicting lifestyles and emergence of pathogens.</title>
        <authorList>
            <person name="Haridas S."/>
            <person name="Albert R."/>
            <person name="Binder M."/>
            <person name="Bloem J."/>
            <person name="Labutti K."/>
            <person name="Salamov A."/>
            <person name="Andreopoulos B."/>
            <person name="Baker S."/>
            <person name="Barry K."/>
            <person name="Bills G."/>
            <person name="Bluhm B."/>
            <person name="Cannon C."/>
            <person name="Castanera R."/>
            <person name="Culley D."/>
            <person name="Daum C."/>
            <person name="Ezra D."/>
            <person name="Gonzalez J."/>
            <person name="Henrissat B."/>
            <person name="Kuo A."/>
            <person name="Liang C."/>
            <person name="Lipzen A."/>
            <person name="Lutzoni F."/>
            <person name="Magnuson J."/>
            <person name="Mondo S."/>
            <person name="Nolan M."/>
            <person name="Ohm R."/>
            <person name="Pangilinan J."/>
            <person name="Park H.-J."/>
            <person name="Ramirez L."/>
            <person name="Alfaro M."/>
            <person name="Sun H."/>
            <person name="Tritt A."/>
            <person name="Yoshinaga Y."/>
            <person name="Zwiers L.-H."/>
            <person name="Turgeon B."/>
            <person name="Goodwin S."/>
            <person name="Spatafora J."/>
            <person name="Crous P."/>
            <person name="Grigoriev I."/>
        </authorList>
    </citation>
    <scope>NUCLEOTIDE SEQUENCE</scope>
    <source>
        <strain evidence="8 10">CBS 304.34</strain>
    </source>
</reference>
<evidence type="ECO:0000313" key="8">
    <source>
        <dbReference type="EMBL" id="KAF2808093.1"/>
    </source>
</evidence>
<dbReference type="GeneID" id="54457831"/>
<keyword evidence="5" id="KW-0539">Nucleus</keyword>
<dbReference type="EMBL" id="MU003704">
    <property type="protein sequence ID" value="KAF2808093.1"/>
    <property type="molecule type" value="Genomic_DNA"/>
</dbReference>
<evidence type="ECO:0000256" key="4">
    <source>
        <dbReference type="ARBA" id="ARBA00023163"/>
    </source>
</evidence>
<dbReference type="OrthoDB" id="3862662at2759"/>
<dbReference type="CDD" id="cd12148">
    <property type="entry name" value="fungal_TF_MHR"/>
    <property type="match status" value="1"/>
</dbReference>
<keyword evidence="3" id="KW-0805">Transcription regulation</keyword>
<protein>
    <recommendedName>
        <fullName evidence="7">Xylanolytic transcriptional activator regulatory domain-containing protein</fullName>
    </recommendedName>
</protein>
<dbReference type="GO" id="GO:0005634">
    <property type="term" value="C:nucleus"/>
    <property type="evidence" value="ECO:0007669"/>
    <property type="project" value="UniProtKB-SubCell"/>
</dbReference>
<feature type="compositionally biased region" description="Polar residues" evidence="6">
    <location>
        <begin position="494"/>
        <end position="504"/>
    </location>
</feature>
<evidence type="ECO:0000313" key="9">
    <source>
        <dbReference type="Proteomes" id="UP000504636"/>
    </source>
</evidence>
<dbReference type="PANTHER" id="PTHR47338:SF10">
    <property type="entry name" value="TRANSCRIPTION FACTOR DOMAIN-CONTAINING PROTEIN-RELATED"/>
    <property type="match status" value="1"/>
</dbReference>
<reference evidence="10" key="3">
    <citation type="submission" date="2025-04" db="UniProtKB">
        <authorList>
            <consortium name="RefSeq"/>
        </authorList>
    </citation>
    <scope>IDENTIFICATION</scope>
    <source>
        <strain evidence="10">CBS 304.34</strain>
    </source>
</reference>
<dbReference type="PANTHER" id="PTHR47338">
    <property type="entry name" value="ZN(II)2CYS6 TRANSCRIPTION FACTOR (EUROFUNG)-RELATED"/>
    <property type="match status" value="1"/>
</dbReference>
<dbReference type="Pfam" id="PF04082">
    <property type="entry name" value="Fungal_trans"/>
    <property type="match status" value="1"/>
</dbReference>
<dbReference type="GO" id="GO:0008270">
    <property type="term" value="F:zinc ion binding"/>
    <property type="evidence" value="ECO:0007669"/>
    <property type="project" value="InterPro"/>
</dbReference>
<evidence type="ECO:0000313" key="10">
    <source>
        <dbReference type="RefSeq" id="XP_033575057.1"/>
    </source>
</evidence>
<reference evidence="10" key="2">
    <citation type="submission" date="2020-04" db="EMBL/GenBank/DDBJ databases">
        <authorList>
            <consortium name="NCBI Genome Project"/>
        </authorList>
    </citation>
    <scope>NUCLEOTIDE SEQUENCE</scope>
    <source>
        <strain evidence="10">CBS 304.34</strain>
    </source>
</reference>
<proteinExistence type="predicted"/>
<dbReference type="InterPro" id="IPR050815">
    <property type="entry name" value="TF_fung"/>
</dbReference>
<evidence type="ECO:0000256" key="1">
    <source>
        <dbReference type="ARBA" id="ARBA00004123"/>
    </source>
</evidence>
<dbReference type="SMART" id="SM00906">
    <property type="entry name" value="Fungal_trans"/>
    <property type="match status" value="1"/>
</dbReference>
<evidence type="ECO:0000256" key="2">
    <source>
        <dbReference type="ARBA" id="ARBA00022723"/>
    </source>
</evidence>
<dbReference type="Proteomes" id="UP000504636">
    <property type="component" value="Unplaced"/>
</dbReference>